<accession>A0ABW9KMP1</accession>
<protein>
    <submittedName>
        <fullName evidence="1">Uncharacterized protein</fullName>
    </submittedName>
</protein>
<comment type="caution">
    <text evidence="1">The sequence shown here is derived from an EMBL/GenBank/DDBJ whole genome shotgun (WGS) entry which is preliminary data.</text>
</comment>
<gene>
    <name evidence="1" type="ORF">ACK2TP_10440</name>
</gene>
<keyword evidence="2" id="KW-1185">Reference proteome</keyword>
<dbReference type="Proteomes" id="UP001634747">
    <property type="component" value="Unassembled WGS sequence"/>
</dbReference>
<organism evidence="1 2">
    <name type="scientific">Terriglobus aquaticus</name>
    <dbReference type="NCBI Taxonomy" id="940139"/>
    <lineage>
        <taxon>Bacteria</taxon>
        <taxon>Pseudomonadati</taxon>
        <taxon>Acidobacteriota</taxon>
        <taxon>Terriglobia</taxon>
        <taxon>Terriglobales</taxon>
        <taxon>Acidobacteriaceae</taxon>
        <taxon>Terriglobus</taxon>
    </lineage>
</organism>
<evidence type="ECO:0000313" key="2">
    <source>
        <dbReference type="Proteomes" id="UP001634747"/>
    </source>
</evidence>
<sequence>MEAPGASNPYVRTLLYPAVLLSFLAPVACSGAKQSSEPAVDIRALMRDVCHEEIQVLQRHDSRLRYQVHREDRHGTTVRDQIESHDGGVARLLQHNGQTLTVEENAGEQQRLKALLGTNKLQQREREEAHNRTYGTELLEVMPDAMQFAAAPEQTPVPDVPDRQIVVNFDPNPAFHPANMAQQILPALHGRAWIDLNDHRLLRMELRNSSDVNLAWGLLAKVYAGGSILYEQRRVQDISTFTHIVMHLRVRELMLKTVQMDTDTRATDFQRLASSPSGDDAIRMLLSETVPTR</sequence>
<reference evidence="1 2" key="1">
    <citation type="submission" date="2024-12" db="EMBL/GenBank/DDBJ databases">
        <authorList>
            <person name="Lee Y."/>
        </authorList>
    </citation>
    <scope>NUCLEOTIDE SEQUENCE [LARGE SCALE GENOMIC DNA]</scope>
    <source>
        <strain evidence="1 2">03SUJ4</strain>
    </source>
</reference>
<proteinExistence type="predicted"/>
<name>A0ABW9KMP1_9BACT</name>
<dbReference type="EMBL" id="JBJYXY010000001">
    <property type="protein sequence ID" value="MFN2976181.1"/>
    <property type="molecule type" value="Genomic_DNA"/>
</dbReference>
<dbReference type="RefSeq" id="WP_409446100.1">
    <property type="nucleotide sequence ID" value="NZ_JBJYXY010000001.1"/>
</dbReference>
<evidence type="ECO:0000313" key="1">
    <source>
        <dbReference type="EMBL" id="MFN2976181.1"/>
    </source>
</evidence>